<dbReference type="GO" id="GO:0005975">
    <property type="term" value="P:carbohydrate metabolic process"/>
    <property type="evidence" value="ECO:0007669"/>
    <property type="project" value="InterPro"/>
</dbReference>
<dbReference type="Gene3D" id="3.90.550.10">
    <property type="entry name" value="Spore Coat Polysaccharide Biosynthesis Protein SpsA, Chain A"/>
    <property type="match status" value="1"/>
</dbReference>
<dbReference type="InterPro" id="IPR029044">
    <property type="entry name" value="Nucleotide-diphossugar_trans"/>
</dbReference>
<dbReference type="Pfam" id="PF13242">
    <property type="entry name" value="Hydrolase_like"/>
    <property type="match status" value="1"/>
</dbReference>
<dbReference type="Gene3D" id="3.40.50.1000">
    <property type="entry name" value="HAD superfamily/HAD-like"/>
    <property type="match status" value="1"/>
</dbReference>
<dbReference type="InterPro" id="IPR006549">
    <property type="entry name" value="HAD-SF_hydro_IIIA"/>
</dbReference>
<evidence type="ECO:0000313" key="9">
    <source>
        <dbReference type="Proteomes" id="UP000325255"/>
    </source>
</evidence>
<keyword evidence="9" id="KW-1185">Reference proteome</keyword>
<dbReference type="OrthoDB" id="9814110at2"/>
<dbReference type="EMBL" id="VWPK01000028">
    <property type="protein sequence ID" value="KAA5610761.1"/>
    <property type="molecule type" value="Genomic_DNA"/>
</dbReference>
<keyword evidence="3" id="KW-0963">Cytoplasm</keyword>
<evidence type="ECO:0000256" key="2">
    <source>
        <dbReference type="ARBA" id="ARBA00005628"/>
    </source>
</evidence>
<dbReference type="AlphaFoldDB" id="A0A5M6IRF2"/>
<evidence type="ECO:0000256" key="1">
    <source>
        <dbReference type="ARBA" id="ARBA00004496"/>
    </source>
</evidence>
<name>A0A5M6IRF2_9PROT</name>
<keyword evidence="6" id="KW-0119">Carbohydrate metabolism</keyword>
<dbReference type="GO" id="GO:0005737">
    <property type="term" value="C:cytoplasm"/>
    <property type="evidence" value="ECO:0007669"/>
    <property type="project" value="UniProtKB-SubCell"/>
</dbReference>
<dbReference type="GO" id="GO:0016791">
    <property type="term" value="F:phosphatase activity"/>
    <property type="evidence" value="ECO:0007669"/>
    <property type="project" value="InterPro"/>
</dbReference>
<evidence type="ECO:0000256" key="7">
    <source>
        <dbReference type="ARBA" id="ARBA00031828"/>
    </source>
</evidence>
<dbReference type="CDD" id="cd07503">
    <property type="entry name" value="HAD_HisB-N"/>
    <property type="match status" value="1"/>
</dbReference>
<dbReference type="NCBIfam" id="TIGR01656">
    <property type="entry name" value="Histidinol-ppas"/>
    <property type="match status" value="1"/>
</dbReference>
<reference evidence="8 9" key="1">
    <citation type="submission" date="2019-09" db="EMBL/GenBank/DDBJ databases">
        <title>Genome sequence of Rhodovastum atsumiense, a diverse member of the Acetobacteraceae family of non-sulfur purple photosynthetic bacteria.</title>
        <authorList>
            <person name="Meyer T."/>
            <person name="Kyndt J."/>
        </authorList>
    </citation>
    <scope>NUCLEOTIDE SEQUENCE [LARGE SCALE GENOMIC DNA]</scope>
    <source>
        <strain evidence="8 9">DSM 21279</strain>
    </source>
</reference>
<keyword evidence="5 8" id="KW-0378">Hydrolase</keyword>
<dbReference type="SUPFAM" id="SSF53448">
    <property type="entry name" value="Nucleotide-diphospho-sugar transferases"/>
    <property type="match status" value="1"/>
</dbReference>
<evidence type="ECO:0000313" key="8">
    <source>
        <dbReference type="EMBL" id="KAA5610761.1"/>
    </source>
</evidence>
<accession>A0A5M6IRF2</accession>
<evidence type="ECO:0000256" key="4">
    <source>
        <dbReference type="ARBA" id="ARBA00022723"/>
    </source>
</evidence>
<dbReference type="NCBIfam" id="TIGR01662">
    <property type="entry name" value="HAD-SF-IIIA"/>
    <property type="match status" value="1"/>
</dbReference>
<dbReference type="RefSeq" id="WP_150042197.1">
    <property type="nucleotide sequence ID" value="NZ_OW485601.1"/>
</dbReference>
<evidence type="ECO:0000256" key="3">
    <source>
        <dbReference type="ARBA" id="ARBA00022490"/>
    </source>
</evidence>
<dbReference type="SUPFAM" id="SSF56784">
    <property type="entry name" value="HAD-like"/>
    <property type="match status" value="1"/>
</dbReference>
<evidence type="ECO:0000256" key="5">
    <source>
        <dbReference type="ARBA" id="ARBA00022801"/>
    </source>
</evidence>
<evidence type="ECO:0000256" key="6">
    <source>
        <dbReference type="ARBA" id="ARBA00023277"/>
    </source>
</evidence>
<sequence>MSSARWPNGRSARALVPEPFPATPRQGVVLLEGPAALEPCGDRPFLAWQLRELLRLGISEILLLTDTLPDLLRERLDAIATTLPRPVPILVSGPDALLRARDRLDARFLLCGSSVAWDGNLAPLLAGAAQRDPADSLGRVALCRAGTGRDVAGIGVFGRAVLDHLPASGCFTRDTLSGLVAAGLVGGTDIQGDCFALDQPATLRRAQAELPPRLRRPALFLDRDGVLNRDHGYVGTRERFEWMPGAIETVRLATASGWHVFVVTNQSGVARGLYDEAAVRWLMAWVQDRLHAAGGLLDDWRYCPHHPEAVLPAYAGVCGCRKPAPGMLLDLIQAWELDPARCVLIGDQPTDLQAAEAAGMPAALFPGGDLAAFAAPLLAGKDA</sequence>
<protein>
    <recommendedName>
        <fullName evidence="7">D,D-heptose 1,7-bisphosphate phosphatase</fullName>
    </recommendedName>
</protein>
<dbReference type="InterPro" id="IPR023214">
    <property type="entry name" value="HAD_sf"/>
</dbReference>
<comment type="subcellular location">
    <subcellularLocation>
        <location evidence="1">Cytoplasm</location>
    </subcellularLocation>
</comment>
<keyword evidence="4" id="KW-0479">Metal-binding</keyword>
<dbReference type="Proteomes" id="UP000325255">
    <property type="component" value="Unassembled WGS sequence"/>
</dbReference>
<dbReference type="InterPro" id="IPR036412">
    <property type="entry name" value="HAD-like_sf"/>
</dbReference>
<dbReference type="GO" id="GO:0046872">
    <property type="term" value="F:metal ion binding"/>
    <property type="evidence" value="ECO:0007669"/>
    <property type="project" value="UniProtKB-KW"/>
</dbReference>
<proteinExistence type="inferred from homology"/>
<gene>
    <name evidence="8" type="ORF">F1189_17700</name>
</gene>
<dbReference type="PANTHER" id="PTHR42891">
    <property type="entry name" value="D-GLYCERO-BETA-D-MANNO-HEPTOSE-1,7-BISPHOSPHATE 7-PHOSPHATASE"/>
    <property type="match status" value="1"/>
</dbReference>
<dbReference type="InterPro" id="IPR006543">
    <property type="entry name" value="Histidinol-phos"/>
</dbReference>
<dbReference type="InterPro" id="IPR004446">
    <property type="entry name" value="Heptose_bisP_phosphatase"/>
</dbReference>
<dbReference type="PANTHER" id="PTHR42891:SF1">
    <property type="entry name" value="D-GLYCERO-BETA-D-MANNO-HEPTOSE-1,7-BISPHOSPHATE 7-PHOSPHATASE"/>
    <property type="match status" value="1"/>
</dbReference>
<organism evidence="8 9">
    <name type="scientific">Rhodovastum atsumiense</name>
    <dbReference type="NCBI Taxonomy" id="504468"/>
    <lineage>
        <taxon>Bacteria</taxon>
        <taxon>Pseudomonadati</taxon>
        <taxon>Pseudomonadota</taxon>
        <taxon>Alphaproteobacteria</taxon>
        <taxon>Acetobacterales</taxon>
        <taxon>Acetobacteraceae</taxon>
        <taxon>Rhodovastum</taxon>
    </lineage>
</organism>
<comment type="caution">
    <text evidence="8">The sequence shown here is derived from an EMBL/GenBank/DDBJ whole genome shotgun (WGS) entry which is preliminary data.</text>
</comment>
<comment type="similarity">
    <text evidence="2">Belongs to the GmhB family.</text>
</comment>